<dbReference type="GO" id="GO:0016020">
    <property type="term" value="C:membrane"/>
    <property type="evidence" value="ECO:0007669"/>
    <property type="project" value="UniProtKB-SubCell"/>
</dbReference>
<feature type="transmembrane region" description="Helical" evidence="8">
    <location>
        <begin position="591"/>
        <end position="613"/>
    </location>
</feature>
<comment type="caution">
    <text evidence="10">The sequence shown here is derived from an EMBL/GenBank/DDBJ whole genome shotgun (WGS) entry which is preliminary data.</text>
</comment>
<keyword evidence="4 8" id="KW-0812">Transmembrane</keyword>
<keyword evidence="11" id="KW-1185">Reference proteome</keyword>
<comment type="subcellular location">
    <subcellularLocation>
        <location evidence="1">Membrane</location>
        <topology evidence="1">Multi-pass membrane protein</topology>
    </subcellularLocation>
</comment>
<evidence type="ECO:0000256" key="6">
    <source>
        <dbReference type="ARBA" id="ARBA00022989"/>
    </source>
</evidence>
<dbReference type="OrthoDB" id="435585at2759"/>
<evidence type="ECO:0000256" key="3">
    <source>
        <dbReference type="ARBA" id="ARBA00022448"/>
    </source>
</evidence>
<protein>
    <submittedName>
        <fullName evidence="10">Magnesium transporter MgtE</fullName>
    </submittedName>
</protein>
<evidence type="ECO:0000256" key="5">
    <source>
        <dbReference type="ARBA" id="ARBA00022842"/>
    </source>
</evidence>
<dbReference type="InterPro" id="IPR006667">
    <property type="entry name" value="SLC41_membr_dom"/>
</dbReference>
<proteinExistence type="inferred from homology"/>
<feature type="transmembrane region" description="Helical" evidence="8">
    <location>
        <begin position="625"/>
        <end position="649"/>
    </location>
</feature>
<evidence type="ECO:0000256" key="1">
    <source>
        <dbReference type="ARBA" id="ARBA00004141"/>
    </source>
</evidence>
<evidence type="ECO:0000256" key="7">
    <source>
        <dbReference type="ARBA" id="ARBA00023136"/>
    </source>
</evidence>
<evidence type="ECO:0000256" key="8">
    <source>
        <dbReference type="SAM" id="Phobius"/>
    </source>
</evidence>
<dbReference type="GO" id="GO:0008324">
    <property type="term" value="F:monoatomic cation transmembrane transporter activity"/>
    <property type="evidence" value="ECO:0007669"/>
    <property type="project" value="InterPro"/>
</dbReference>
<dbReference type="EMBL" id="LSRX01000530">
    <property type="protein sequence ID" value="OLP94765.1"/>
    <property type="molecule type" value="Genomic_DNA"/>
</dbReference>
<evidence type="ECO:0000313" key="10">
    <source>
        <dbReference type="EMBL" id="OLP94765.1"/>
    </source>
</evidence>
<evidence type="ECO:0000313" key="11">
    <source>
        <dbReference type="Proteomes" id="UP000186817"/>
    </source>
</evidence>
<accession>A0A1Q9DHV6</accession>
<reference evidence="10 11" key="1">
    <citation type="submission" date="2016-02" db="EMBL/GenBank/DDBJ databases">
        <title>Genome analysis of coral dinoflagellate symbionts highlights evolutionary adaptations to a symbiotic lifestyle.</title>
        <authorList>
            <person name="Aranda M."/>
            <person name="Li Y."/>
            <person name="Liew Y.J."/>
            <person name="Baumgarten S."/>
            <person name="Simakov O."/>
            <person name="Wilson M."/>
            <person name="Piel J."/>
            <person name="Ashoor H."/>
            <person name="Bougouffa S."/>
            <person name="Bajic V.B."/>
            <person name="Ryu T."/>
            <person name="Ravasi T."/>
            <person name="Bayer T."/>
            <person name="Micklem G."/>
            <person name="Kim H."/>
            <person name="Bhak J."/>
            <person name="Lajeunesse T.C."/>
            <person name="Voolstra C.R."/>
        </authorList>
    </citation>
    <scope>NUCLEOTIDE SEQUENCE [LARGE SCALE GENOMIC DNA]</scope>
    <source>
        <strain evidence="10 11">CCMP2467</strain>
    </source>
</reference>
<keyword evidence="3" id="KW-0813">Transport</keyword>
<feature type="domain" description="SLC41A/MgtE integral membrane" evidence="9">
    <location>
        <begin position="585"/>
        <end position="717"/>
    </location>
</feature>
<keyword evidence="7 8" id="KW-0472">Membrane</keyword>
<dbReference type="Gene3D" id="1.10.357.20">
    <property type="entry name" value="SLC41 divalent cation transporters, integral membrane domain"/>
    <property type="match status" value="1"/>
</dbReference>
<keyword evidence="6 8" id="KW-1133">Transmembrane helix</keyword>
<evidence type="ECO:0000256" key="2">
    <source>
        <dbReference type="ARBA" id="ARBA00009749"/>
    </source>
</evidence>
<dbReference type="Pfam" id="PF01769">
    <property type="entry name" value="MgtE"/>
    <property type="match status" value="1"/>
</dbReference>
<evidence type="ECO:0000259" key="9">
    <source>
        <dbReference type="Pfam" id="PF01769"/>
    </source>
</evidence>
<organism evidence="10 11">
    <name type="scientific">Symbiodinium microadriaticum</name>
    <name type="common">Dinoflagellate</name>
    <name type="synonym">Zooxanthella microadriatica</name>
    <dbReference type="NCBI Taxonomy" id="2951"/>
    <lineage>
        <taxon>Eukaryota</taxon>
        <taxon>Sar</taxon>
        <taxon>Alveolata</taxon>
        <taxon>Dinophyceae</taxon>
        <taxon>Suessiales</taxon>
        <taxon>Symbiodiniaceae</taxon>
        <taxon>Symbiodinium</taxon>
    </lineage>
</organism>
<comment type="similarity">
    <text evidence="2">Belongs to the SLC41A transporter family.</text>
</comment>
<dbReference type="InterPro" id="IPR036739">
    <property type="entry name" value="SLC41_membr_dom_sf"/>
</dbReference>
<dbReference type="SUPFAM" id="SSF161093">
    <property type="entry name" value="MgtE membrane domain-like"/>
    <property type="match status" value="1"/>
</dbReference>
<keyword evidence="5" id="KW-0460">Magnesium</keyword>
<dbReference type="Proteomes" id="UP000186817">
    <property type="component" value="Unassembled WGS sequence"/>
</dbReference>
<dbReference type="AlphaFoldDB" id="A0A1Q9DHV6"/>
<feature type="transmembrane region" description="Helical" evidence="8">
    <location>
        <begin position="661"/>
        <end position="689"/>
    </location>
</feature>
<dbReference type="PANTHER" id="PTHR41394:SF5">
    <property type="entry name" value="SLC41A_MGTE INTEGRAL MEMBRANE DOMAIN-CONTAINING PROTEIN"/>
    <property type="match status" value="1"/>
</dbReference>
<sequence length="769" mass="81370">MDTTLFASILQSAGRVGECQLTCVCVEIELQCMLRASGEDEFDAGQPRRQPANDWKEPAMMSKDPLGYHGAGCRAAGADDADVLPTTSVRSRGSRMVRFPTLLAGGAAGATAPTALRLQKALPASVAALLASCYSPGRHNHAHVCLPPLPVQCPIVCKMLLATAQYGRTFSSSECIVAACAFAILSEVLVLSVPITPPSLIARDVHATCEQSQPEMQNVGGRAGCAFASDLSAARVSPEPIICRAGLPTVHRFRQSPSFVVLVCQPSTGAGCAFASDLSAARVSPEPIICRAGLPTVGRLSRGGIAAFDFHAAPVSLFDLFVSPEPIICRAGLPTVHRFRQSPSFVVLVCQPSTGAGCAFASDLSAARVSPEPIICRAGLPTVGRQLLGTSHRSRGVEQSPAEDLLLCCNEIALTFTVFRVQEVLEALQDVLLTTVIPNAARLPARAVQAPACWFFTNENTLCVRSIFGLTPLGLRPPRSHGCIPVPYFAQSSSGLPLACRHLASFRPKKKMQNLQVDINEDAVLEDARRAATRARDVHAMPVWRRAWSRMLALLLTFIIELVVAFFISAYQDTFKRYTLLISFQPVISALSGNVGLQTMATITAGLPLGLFNGRHIGQGLWHELLPGLLIAVLLSTMVGGTALFWYALSPAAGHTVKGAVAFGFAIFLGQFASSLSATLTASLAPLLFNRCSFNPASMGGPFETAFQDIIGSSVVLAAAGAVLMQYGDHAEACPGGDVKACALLCGAGGSYNEQCLQHCLDLAMQGLC</sequence>
<gene>
    <name evidence="10" type="primary">mgtE</name>
    <name evidence="10" type="ORF">AK812_SmicGene23198</name>
</gene>
<evidence type="ECO:0000256" key="4">
    <source>
        <dbReference type="ARBA" id="ARBA00022692"/>
    </source>
</evidence>
<name>A0A1Q9DHV6_SYMMI</name>
<feature type="transmembrane region" description="Helical" evidence="8">
    <location>
        <begin position="551"/>
        <end position="571"/>
    </location>
</feature>
<dbReference type="PANTHER" id="PTHR41394">
    <property type="entry name" value="MAGNESIUM TRANSPORTER MGTE"/>
    <property type="match status" value="1"/>
</dbReference>